<organism evidence="8 9">
    <name type="scientific">Paenibacillus albidus</name>
    <dbReference type="NCBI Taxonomy" id="2041023"/>
    <lineage>
        <taxon>Bacteria</taxon>
        <taxon>Bacillati</taxon>
        <taxon>Bacillota</taxon>
        <taxon>Bacilli</taxon>
        <taxon>Bacillales</taxon>
        <taxon>Paenibacillaceae</taxon>
        <taxon>Paenibacillus</taxon>
    </lineage>
</organism>
<dbReference type="CDD" id="cd00397">
    <property type="entry name" value="DNA_BRE_C"/>
    <property type="match status" value="1"/>
</dbReference>
<dbReference type="PANTHER" id="PTHR30349">
    <property type="entry name" value="PHAGE INTEGRASE-RELATED"/>
    <property type="match status" value="1"/>
</dbReference>
<dbReference type="AlphaFoldDB" id="A0A917C7X8"/>
<evidence type="ECO:0000256" key="1">
    <source>
        <dbReference type="ARBA" id="ARBA00008857"/>
    </source>
</evidence>
<dbReference type="PROSITE" id="PS51900">
    <property type="entry name" value="CB"/>
    <property type="match status" value="1"/>
</dbReference>
<evidence type="ECO:0000256" key="4">
    <source>
        <dbReference type="ARBA" id="ARBA00023172"/>
    </source>
</evidence>
<dbReference type="PROSITE" id="PS51898">
    <property type="entry name" value="TYR_RECOMBINASE"/>
    <property type="match status" value="1"/>
</dbReference>
<gene>
    <name evidence="8" type="ORF">GCM10010912_22310</name>
</gene>
<dbReference type="InterPro" id="IPR011010">
    <property type="entry name" value="DNA_brk_join_enz"/>
</dbReference>
<evidence type="ECO:0000259" key="6">
    <source>
        <dbReference type="PROSITE" id="PS51898"/>
    </source>
</evidence>
<protein>
    <recommendedName>
        <fullName evidence="10">Site-specific integrase</fullName>
    </recommendedName>
</protein>
<dbReference type="InterPro" id="IPR010998">
    <property type="entry name" value="Integrase_recombinase_N"/>
</dbReference>
<keyword evidence="2" id="KW-0229">DNA integration</keyword>
<sequence length="324" mass="38364">MTDFEFQIDNFMLYCTSRNLAKKTMRSYEQTLKLLGVYLDKQFQITDVQKVQSGHIRNYIKYIQERGKYSVVSNMESTMSNFPQNRTDYKKQVSTVTVANYVRNIKVFFNWLHSIEHEIVKNPCEKIENPKIIRKAKKKLSTDDIKRVLGRFEISRFHDYRNSVVTKTLLDTGMRIGECLSIEPENIDFKHKSILITNPKNKQQRYVYFSPKLSLELKNWLKYRDRYSESNYVFPTTRGTQLDIRNYEKALREAGKKVNVDIHPHQLRNNFAKYYILNGGDWFTLSRILGHSSVEVTQKAYLDFSDEEVGKKYQLHSPLSQMDI</sequence>
<dbReference type="InterPro" id="IPR050090">
    <property type="entry name" value="Tyrosine_recombinase_XerCD"/>
</dbReference>
<evidence type="ECO:0000256" key="5">
    <source>
        <dbReference type="PROSITE-ProRule" id="PRU01248"/>
    </source>
</evidence>
<dbReference type="Gene3D" id="1.10.150.130">
    <property type="match status" value="1"/>
</dbReference>
<reference evidence="8" key="1">
    <citation type="journal article" date="2014" name="Int. J. Syst. Evol. Microbiol.">
        <title>Complete genome sequence of Corynebacterium casei LMG S-19264T (=DSM 44701T), isolated from a smear-ripened cheese.</title>
        <authorList>
            <consortium name="US DOE Joint Genome Institute (JGI-PGF)"/>
            <person name="Walter F."/>
            <person name="Albersmeier A."/>
            <person name="Kalinowski J."/>
            <person name="Ruckert C."/>
        </authorList>
    </citation>
    <scope>NUCLEOTIDE SEQUENCE</scope>
    <source>
        <strain evidence="8">CGMCC 1.16134</strain>
    </source>
</reference>
<keyword evidence="9" id="KW-1185">Reference proteome</keyword>
<dbReference type="RefSeq" id="WP_189024772.1">
    <property type="nucleotide sequence ID" value="NZ_BMKR01000007.1"/>
</dbReference>
<evidence type="ECO:0008006" key="10">
    <source>
        <dbReference type="Google" id="ProtNLM"/>
    </source>
</evidence>
<evidence type="ECO:0000256" key="3">
    <source>
        <dbReference type="ARBA" id="ARBA00023125"/>
    </source>
</evidence>
<evidence type="ECO:0000313" key="8">
    <source>
        <dbReference type="EMBL" id="GGF76724.1"/>
    </source>
</evidence>
<dbReference type="SUPFAM" id="SSF56349">
    <property type="entry name" value="DNA breaking-rejoining enzymes"/>
    <property type="match status" value="1"/>
</dbReference>
<evidence type="ECO:0000313" key="9">
    <source>
        <dbReference type="Proteomes" id="UP000637643"/>
    </source>
</evidence>
<accession>A0A917C7X8</accession>
<keyword evidence="4" id="KW-0233">DNA recombination</keyword>
<dbReference type="PANTHER" id="PTHR30349:SF41">
    <property type="entry name" value="INTEGRASE_RECOMBINASE PROTEIN MJ0367-RELATED"/>
    <property type="match status" value="1"/>
</dbReference>
<reference evidence="8" key="2">
    <citation type="submission" date="2020-09" db="EMBL/GenBank/DDBJ databases">
        <authorList>
            <person name="Sun Q."/>
            <person name="Zhou Y."/>
        </authorList>
    </citation>
    <scope>NUCLEOTIDE SEQUENCE</scope>
    <source>
        <strain evidence="8">CGMCC 1.16134</strain>
    </source>
</reference>
<dbReference type="EMBL" id="BMKR01000007">
    <property type="protein sequence ID" value="GGF76724.1"/>
    <property type="molecule type" value="Genomic_DNA"/>
</dbReference>
<dbReference type="Pfam" id="PF00589">
    <property type="entry name" value="Phage_integrase"/>
    <property type="match status" value="1"/>
</dbReference>
<name>A0A917C7X8_9BACL</name>
<dbReference type="InterPro" id="IPR013762">
    <property type="entry name" value="Integrase-like_cat_sf"/>
</dbReference>
<feature type="domain" description="Core-binding (CB)" evidence="7">
    <location>
        <begin position="2"/>
        <end position="113"/>
    </location>
</feature>
<dbReference type="GO" id="GO:0015074">
    <property type="term" value="P:DNA integration"/>
    <property type="evidence" value="ECO:0007669"/>
    <property type="project" value="UniProtKB-KW"/>
</dbReference>
<dbReference type="Pfam" id="PF02899">
    <property type="entry name" value="Phage_int_SAM_1"/>
    <property type="match status" value="1"/>
</dbReference>
<dbReference type="Gene3D" id="1.10.443.10">
    <property type="entry name" value="Intergrase catalytic core"/>
    <property type="match status" value="1"/>
</dbReference>
<dbReference type="Proteomes" id="UP000637643">
    <property type="component" value="Unassembled WGS sequence"/>
</dbReference>
<keyword evidence="3 5" id="KW-0238">DNA-binding</keyword>
<dbReference type="InterPro" id="IPR004107">
    <property type="entry name" value="Integrase_SAM-like_N"/>
</dbReference>
<dbReference type="InterPro" id="IPR002104">
    <property type="entry name" value="Integrase_catalytic"/>
</dbReference>
<dbReference type="GO" id="GO:0006310">
    <property type="term" value="P:DNA recombination"/>
    <property type="evidence" value="ECO:0007669"/>
    <property type="project" value="UniProtKB-KW"/>
</dbReference>
<dbReference type="GO" id="GO:0003677">
    <property type="term" value="F:DNA binding"/>
    <property type="evidence" value="ECO:0007669"/>
    <property type="project" value="UniProtKB-UniRule"/>
</dbReference>
<proteinExistence type="inferred from homology"/>
<dbReference type="InterPro" id="IPR044068">
    <property type="entry name" value="CB"/>
</dbReference>
<comment type="caution">
    <text evidence="8">The sequence shown here is derived from an EMBL/GenBank/DDBJ whole genome shotgun (WGS) entry which is preliminary data.</text>
</comment>
<evidence type="ECO:0000259" key="7">
    <source>
        <dbReference type="PROSITE" id="PS51900"/>
    </source>
</evidence>
<evidence type="ECO:0000256" key="2">
    <source>
        <dbReference type="ARBA" id="ARBA00022908"/>
    </source>
</evidence>
<feature type="domain" description="Tyr recombinase" evidence="6">
    <location>
        <begin position="135"/>
        <end position="314"/>
    </location>
</feature>
<comment type="similarity">
    <text evidence="1">Belongs to the 'phage' integrase family.</text>
</comment>